<dbReference type="OMA" id="IDHRVNY"/>
<protein>
    <submittedName>
        <fullName evidence="2">Uncharacterized protein</fullName>
    </submittedName>
</protein>
<dbReference type="Proteomes" id="UP000054928">
    <property type="component" value="Unassembled WGS sequence"/>
</dbReference>
<evidence type="ECO:0000313" key="3">
    <source>
        <dbReference type="Proteomes" id="UP000054928"/>
    </source>
</evidence>
<dbReference type="AlphaFoldDB" id="A0A0P1A9R6"/>
<evidence type="ECO:0000313" key="2">
    <source>
        <dbReference type="EMBL" id="CEG37544.1"/>
    </source>
</evidence>
<dbReference type="RefSeq" id="XP_024573913.1">
    <property type="nucleotide sequence ID" value="XM_024722880.1"/>
</dbReference>
<accession>A0A0P1A9R6</accession>
<reference evidence="3" key="1">
    <citation type="submission" date="2014-09" db="EMBL/GenBank/DDBJ databases">
        <authorList>
            <person name="Sharma Rahul"/>
            <person name="Thines Marco"/>
        </authorList>
    </citation>
    <scope>NUCLEOTIDE SEQUENCE [LARGE SCALE GENOMIC DNA]</scope>
</reference>
<dbReference type="GeneID" id="36400379"/>
<dbReference type="EMBL" id="CCYD01000288">
    <property type="protein sequence ID" value="CEG37544.1"/>
    <property type="molecule type" value="Genomic_DNA"/>
</dbReference>
<feature type="region of interest" description="Disordered" evidence="1">
    <location>
        <begin position="21"/>
        <end position="58"/>
    </location>
</feature>
<organism evidence="2 3">
    <name type="scientific">Plasmopara halstedii</name>
    <name type="common">Downy mildew of sunflower</name>
    <dbReference type="NCBI Taxonomy" id="4781"/>
    <lineage>
        <taxon>Eukaryota</taxon>
        <taxon>Sar</taxon>
        <taxon>Stramenopiles</taxon>
        <taxon>Oomycota</taxon>
        <taxon>Peronosporomycetes</taxon>
        <taxon>Peronosporales</taxon>
        <taxon>Peronosporaceae</taxon>
        <taxon>Plasmopara</taxon>
    </lineage>
</organism>
<dbReference type="OrthoDB" id="127590at2759"/>
<name>A0A0P1A9R6_PLAHL</name>
<sequence length="211" mass="23767">MVTSGLVGDVDVVNFESDTLFPGWNDEESEPHQRRGTSPARALRTPCPFPEFSSPEGRGVITDDLNDAQKRQLEAVHKVALIRAYPRSDIDHRVNYGFRLADPAVEAKDAVTRSLRVDIVGPPAITKAGLVERKALRNRYLVLQDFPLDVYRTRLRTQRGGSHVPAMRMIPVVLAPSESGTDDEALFERSVQRHRELSPPRFEFAKLKARR</sequence>
<keyword evidence="3" id="KW-1185">Reference proteome</keyword>
<evidence type="ECO:0000256" key="1">
    <source>
        <dbReference type="SAM" id="MobiDB-lite"/>
    </source>
</evidence>
<proteinExistence type="predicted"/>